<dbReference type="EMBL" id="JBJQND010000004">
    <property type="protein sequence ID" value="KAL3879759.1"/>
    <property type="molecule type" value="Genomic_DNA"/>
</dbReference>
<gene>
    <name evidence="1" type="ORF">ACJMK2_032045</name>
</gene>
<evidence type="ECO:0000313" key="1">
    <source>
        <dbReference type="EMBL" id="KAL3879759.1"/>
    </source>
</evidence>
<comment type="caution">
    <text evidence="1">The sequence shown here is derived from an EMBL/GenBank/DDBJ whole genome shotgun (WGS) entry which is preliminary data.</text>
</comment>
<sequence>TDQLDGFMLFLGNNSDSWQSGHQCTRNDPLGSTPKTKYVFKPNNVTARFISLKRRGQILTICEVTVQE</sequence>
<keyword evidence="2" id="KW-1185">Reference proteome</keyword>
<protein>
    <submittedName>
        <fullName evidence="1">Uncharacterized protein</fullName>
    </submittedName>
</protein>
<feature type="non-terminal residue" evidence="1">
    <location>
        <position position="1"/>
    </location>
</feature>
<dbReference type="AlphaFoldDB" id="A0ABD3X0J5"/>
<evidence type="ECO:0000313" key="2">
    <source>
        <dbReference type="Proteomes" id="UP001634394"/>
    </source>
</evidence>
<dbReference type="Proteomes" id="UP001634394">
    <property type="component" value="Unassembled WGS sequence"/>
</dbReference>
<organism evidence="1 2">
    <name type="scientific">Sinanodonta woodiana</name>
    <name type="common">Chinese pond mussel</name>
    <name type="synonym">Anodonta woodiana</name>
    <dbReference type="NCBI Taxonomy" id="1069815"/>
    <lineage>
        <taxon>Eukaryota</taxon>
        <taxon>Metazoa</taxon>
        <taxon>Spiralia</taxon>
        <taxon>Lophotrochozoa</taxon>
        <taxon>Mollusca</taxon>
        <taxon>Bivalvia</taxon>
        <taxon>Autobranchia</taxon>
        <taxon>Heteroconchia</taxon>
        <taxon>Palaeoheterodonta</taxon>
        <taxon>Unionida</taxon>
        <taxon>Unionoidea</taxon>
        <taxon>Unionidae</taxon>
        <taxon>Unioninae</taxon>
        <taxon>Sinanodonta</taxon>
    </lineage>
</organism>
<feature type="non-terminal residue" evidence="1">
    <location>
        <position position="68"/>
    </location>
</feature>
<reference evidence="1 2" key="1">
    <citation type="submission" date="2024-11" db="EMBL/GenBank/DDBJ databases">
        <title>Chromosome-level genome assembly of the freshwater bivalve Anodonta woodiana.</title>
        <authorList>
            <person name="Chen X."/>
        </authorList>
    </citation>
    <scope>NUCLEOTIDE SEQUENCE [LARGE SCALE GENOMIC DNA]</scope>
    <source>
        <strain evidence="1">MN2024</strain>
        <tissue evidence="1">Gills</tissue>
    </source>
</reference>
<dbReference type="Gene3D" id="2.60.120.260">
    <property type="entry name" value="Galactose-binding domain-like"/>
    <property type="match status" value="1"/>
</dbReference>
<name>A0ABD3X0J5_SINWO</name>
<accession>A0ABD3X0J5</accession>
<proteinExistence type="predicted"/>